<dbReference type="Proteomes" id="UP000318126">
    <property type="component" value="Unassembled WGS sequence"/>
</dbReference>
<dbReference type="OrthoDB" id="2489132at2"/>
<proteinExistence type="inferred from homology"/>
<dbReference type="AlphaFoldDB" id="A0A553JIJ7"/>
<reference evidence="12" key="1">
    <citation type="submission" date="2019-07" db="EMBL/GenBank/DDBJ databases">
        <title>Shewanella sp. YLB-08 draft genomic sequence.</title>
        <authorList>
            <person name="Yu L."/>
        </authorList>
    </citation>
    <scope>NUCLEOTIDE SEQUENCE [LARGE SCALE GENOMIC DNA]</scope>
    <source>
        <strain evidence="12">JCM 20706</strain>
    </source>
</reference>
<organism evidence="11 12">
    <name type="scientific">Shewanella hanedai</name>
    <name type="common">Alteromonas hanedai</name>
    <dbReference type="NCBI Taxonomy" id="25"/>
    <lineage>
        <taxon>Bacteria</taxon>
        <taxon>Pseudomonadati</taxon>
        <taxon>Pseudomonadota</taxon>
        <taxon>Gammaproteobacteria</taxon>
        <taxon>Alteromonadales</taxon>
        <taxon>Shewanellaceae</taxon>
        <taxon>Shewanella</taxon>
    </lineage>
</organism>
<dbReference type="SUPFAM" id="SSF58104">
    <property type="entry name" value="Methyl-accepting chemotaxis protein (MCP) signaling domain"/>
    <property type="match status" value="1"/>
</dbReference>
<gene>
    <name evidence="11" type="ORF">FN961_21370</name>
</gene>
<evidence type="ECO:0000313" key="11">
    <source>
        <dbReference type="EMBL" id="TRY12287.1"/>
    </source>
</evidence>
<evidence type="ECO:0000256" key="3">
    <source>
        <dbReference type="ARBA" id="ARBA00022989"/>
    </source>
</evidence>
<dbReference type="CDD" id="cd11386">
    <property type="entry name" value="MCP_signal"/>
    <property type="match status" value="1"/>
</dbReference>
<name>A0A553JIJ7_SHEHA</name>
<dbReference type="PROSITE" id="PS50111">
    <property type="entry name" value="CHEMOTAXIS_TRANSDUC_2"/>
    <property type="match status" value="1"/>
</dbReference>
<dbReference type="GO" id="GO:0006935">
    <property type="term" value="P:chemotaxis"/>
    <property type="evidence" value="ECO:0007669"/>
    <property type="project" value="UniProtKB-ARBA"/>
</dbReference>
<dbReference type="SMART" id="SM00304">
    <property type="entry name" value="HAMP"/>
    <property type="match status" value="1"/>
</dbReference>
<evidence type="ECO:0000259" key="9">
    <source>
        <dbReference type="PROSITE" id="PS50111"/>
    </source>
</evidence>
<dbReference type="GO" id="GO:0016020">
    <property type="term" value="C:membrane"/>
    <property type="evidence" value="ECO:0007669"/>
    <property type="project" value="UniProtKB-SubCell"/>
</dbReference>
<keyword evidence="4 8" id="KW-0472">Membrane</keyword>
<feature type="domain" description="Methyl-accepting transducer" evidence="9">
    <location>
        <begin position="223"/>
        <end position="459"/>
    </location>
</feature>
<sequence>MNSLSIKVQIGLAGALFIVVSVLFSIAYMMEAERLETDFSEYKSNTLASLKVTLSQPVFNYDFEQIDAVLSVMLASEKIYEISIKDHRGKVLGSNKQSFPVDAESIAFKQVEFSTNGKSTGELFVSFSSTPITLALNQLKLSYLLQALVILLLSQLFIFIILKRLVITPLVHVSAVMEEIASGDGDLSHKLPVESKDEIGQLATAFNGFVAKIHCTISKVNETSELILQDASALGDLSKSNNQRVQSQLKETEAAVAAITQLNSSANEVANNASSTAEATGLADKEVDNSQQQFDLGLEVTKRLADELSRSVLAVQELQQETQRIDEVVVVINAIAEQTNLLALNAAIEAARAGEQGRGFAVVADEVRTLASRTQQATGEIQKMIQQVQTGVDETVSVMQTSQTLSAEAVSHSEEIKLILSNVTILVSNISNMNLEVAQAAGEQTYVTDDISKNLNDLATVSGSASLDSEQLAESSERLFHQGERLRILVGSFRLQG</sequence>
<evidence type="ECO:0000256" key="8">
    <source>
        <dbReference type="SAM" id="Phobius"/>
    </source>
</evidence>
<dbReference type="GO" id="GO:0007165">
    <property type="term" value="P:signal transduction"/>
    <property type="evidence" value="ECO:0007669"/>
    <property type="project" value="UniProtKB-KW"/>
</dbReference>
<keyword evidence="5 7" id="KW-0807">Transducer</keyword>
<feature type="transmembrane region" description="Helical" evidence="8">
    <location>
        <begin position="143"/>
        <end position="162"/>
    </location>
</feature>
<evidence type="ECO:0000256" key="6">
    <source>
        <dbReference type="ARBA" id="ARBA00029447"/>
    </source>
</evidence>
<keyword evidence="12" id="KW-1185">Reference proteome</keyword>
<comment type="subcellular location">
    <subcellularLocation>
        <location evidence="1">Membrane</location>
        <topology evidence="1">Multi-pass membrane protein</topology>
    </subcellularLocation>
</comment>
<evidence type="ECO:0000256" key="2">
    <source>
        <dbReference type="ARBA" id="ARBA00022692"/>
    </source>
</evidence>
<accession>A0A553JIJ7</accession>
<feature type="domain" description="HAMP" evidence="10">
    <location>
        <begin position="164"/>
        <end position="218"/>
    </location>
</feature>
<evidence type="ECO:0000256" key="1">
    <source>
        <dbReference type="ARBA" id="ARBA00004141"/>
    </source>
</evidence>
<protein>
    <submittedName>
        <fullName evidence="11">Methyl-accepting chemotaxis protein</fullName>
    </submittedName>
</protein>
<dbReference type="InterPro" id="IPR004089">
    <property type="entry name" value="MCPsignal_dom"/>
</dbReference>
<dbReference type="RefSeq" id="WP_144042201.1">
    <property type="nucleotide sequence ID" value="NZ_BMPL01000040.1"/>
</dbReference>
<evidence type="ECO:0000256" key="7">
    <source>
        <dbReference type="PROSITE-ProRule" id="PRU00284"/>
    </source>
</evidence>
<dbReference type="EMBL" id="VKGK01000036">
    <property type="protein sequence ID" value="TRY12287.1"/>
    <property type="molecule type" value="Genomic_DNA"/>
</dbReference>
<keyword evidence="2 8" id="KW-0812">Transmembrane</keyword>
<dbReference type="InterPro" id="IPR003660">
    <property type="entry name" value="HAMP_dom"/>
</dbReference>
<evidence type="ECO:0000256" key="4">
    <source>
        <dbReference type="ARBA" id="ARBA00023136"/>
    </source>
</evidence>
<dbReference type="PANTHER" id="PTHR32089">
    <property type="entry name" value="METHYL-ACCEPTING CHEMOTAXIS PROTEIN MCPB"/>
    <property type="match status" value="1"/>
</dbReference>
<keyword evidence="3 8" id="KW-1133">Transmembrane helix</keyword>
<dbReference type="Pfam" id="PF00672">
    <property type="entry name" value="HAMP"/>
    <property type="match status" value="1"/>
</dbReference>
<comment type="caution">
    <text evidence="11">The sequence shown here is derived from an EMBL/GenBank/DDBJ whole genome shotgun (WGS) entry which is preliminary data.</text>
</comment>
<feature type="transmembrane region" description="Helical" evidence="8">
    <location>
        <begin position="12"/>
        <end position="30"/>
    </location>
</feature>
<dbReference type="CDD" id="cd06225">
    <property type="entry name" value="HAMP"/>
    <property type="match status" value="1"/>
</dbReference>
<evidence type="ECO:0000259" key="10">
    <source>
        <dbReference type="PROSITE" id="PS50885"/>
    </source>
</evidence>
<dbReference type="SMART" id="SM00283">
    <property type="entry name" value="MA"/>
    <property type="match status" value="1"/>
</dbReference>
<comment type="similarity">
    <text evidence="6">Belongs to the methyl-accepting chemotaxis (MCP) protein family.</text>
</comment>
<dbReference type="FunFam" id="1.10.287.950:FF:000001">
    <property type="entry name" value="Methyl-accepting chemotaxis sensory transducer"/>
    <property type="match status" value="1"/>
</dbReference>
<dbReference type="PANTHER" id="PTHR32089:SF119">
    <property type="entry name" value="METHYL-ACCEPTING CHEMOTAXIS PROTEIN CTPL"/>
    <property type="match status" value="1"/>
</dbReference>
<evidence type="ECO:0000256" key="5">
    <source>
        <dbReference type="ARBA" id="ARBA00023224"/>
    </source>
</evidence>
<evidence type="ECO:0000313" key="12">
    <source>
        <dbReference type="Proteomes" id="UP000318126"/>
    </source>
</evidence>
<dbReference type="Gene3D" id="1.10.287.950">
    <property type="entry name" value="Methyl-accepting chemotaxis protein"/>
    <property type="match status" value="1"/>
</dbReference>
<dbReference type="PROSITE" id="PS50885">
    <property type="entry name" value="HAMP"/>
    <property type="match status" value="1"/>
</dbReference>
<dbReference type="Pfam" id="PF00015">
    <property type="entry name" value="MCPsignal"/>
    <property type="match status" value="1"/>
</dbReference>